<dbReference type="STRING" id="401472.CUREI_03210"/>
<dbReference type="KEGG" id="cuv:CUREI_03210"/>
<dbReference type="RefSeq" id="WP_038610307.1">
    <property type="nucleotide sequence ID" value="NZ_CP009215.1"/>
</dbReference>
<keyword evidence="1" id="KW-0175">Coiled coil</keyword>
<dbReference type="OrthoDB" id="4426812at2"/>
<accession>A0A077HND7</accession>
<dbReference type="AlphaFoldDB" id="A0A077HND7"/>
<organism evidence="3 4">
    <name type="scientific">Corynebacterium ureicelerivorans</name>
    <dbReference type="NCBI Taxonomy" id="401472"/>
    <lineage>
        <taxon>Bacteria</taxon>
        <taxon>Bacillati</taxon>
        <taxon>Actinomycetota</taxon>
        <taxon>Actinomycetes</taxon>
        <taxon>Mycobacteriales</taxon>
        <taxon>Corynebacteriaceae</taxon>
        <taxon>Corynebacterium</taxon>
    </lineage>
</organism>
<evidence type="ECO:0000313" key="3">
    <source>
        <dbReference type="EMBL" id="AIL97840.1"/>
    </source>
</evidence>
<gene>
    <name evidence="2" type="ORF">CUREI_03210</name>
    <name evidence="3" type="ORF">CUREI_11740</name>
</gene>
<feature type="coiled-coil region" evidence="1">
    <location>
        <begin position="274"/>
        <end position="301"/>
    </location>
</feature>
<sequence>MVNLVGKVPPLEASGAEVTLVHPTATTVVGQWDVTYPQDMPEEQRPDLGPTRTFGYAHRLVKQPPRFARRHVRRDIQIDARDKNGWSDAESQIDSAARELSGDVVFQRTLTDDELGALVPNVDFAQGDVLPLLVWGMVVPATCTSIRYSLQDGVRTAEVGFGPALMSDTTDLAESMRQIDRQMRAEAAGIDEQLASQLDEAKSHANAVVAVERSERVADVAQVREVLGGAQADEGDLLAQLAAVQSQITGMVGDGETPPPPGLLNSYLWMNTQLWEAQREIDEAQDQLAEQQNARQNEQGAIMDAMQAQLGRMGDRAWQVGTDGDGVWRVDGSTVQALGSWVGTAVLDVTHTRRSGNTDVTVTTYPREVRRVDVGTTRSWKMASDVHAAVFHYQRADGSLTRLDQRLPRFVAGTWWTPVRTVTVEKDRLVSMELRVDWAAADRGSLYGVRITVDGQTVAEESSTSVGPLSFLGSGARSQSVSRNIDVKAGQTVRFEARCNHSGEVQRTASGGNTRLWWMES</sequence>
<dbReference type="EMBL" id="CP009216">
    <property type="protein sequence ID" value="AIL97840.1"/>
    <property type="molecule type" value="Genomic_DNA"/>
</dbReference>
<dbReference type="HOGENOM" id="CLU_522464_0_0_11"/>
<protein>
    <submittedName>
        <fullName evidence="3">Uncharacterized protein</fullName>
    </submittedName>
</protein>
<keyword evidence="4" id="KW-1185">Reference proteome</keyword>
<evidence type="ECO:0000313" key="2">
    <source>
        <dbReference type="EMBL" id="AIL96434.1"/>
    </source>
</evidence>
<dbReference type="Proteomes" id="UP000028939">
    <property type="component" value="Plasmid unnamed"/>
</dbReference>
<evidence type="ECO:0000313" key="4">
    <source>
        <dbReference type="Proteomes" id="UP000028939"/>
    </source>
</evidence>
<keyword evidence="3" id="KW-0614">Plasmid</keyword>
<name>A0A077HND7_9CORY</name>
<dbReference type="EMBL" id="CP009215">
    <property type="protein sequence ID" value="AIL96434.1"/>
    <property type="molecule type" value="Genomic_DNA"/>
</dbReference>
<proteinExistence type="predicted"/>
<reference evidence="3 4" key="1">
    <citation type="submission" date="2014-08" db="EMBL/GenBank/DDBJ databases">
        <title>Complete genome sequence of Corynebacterium ureicelerivorans DSM 45051, a lipophilic and urea-splitting isolate from a blood culture of a septicaemia patient.</title>
        <authorList>
            <person name="Tippelt A."/>
            <person name="Albersmeier A."/>
            <person name="Brinkrolf K."/>
            <person name="Ruckert C."/>
            <person name="Tauch A."/>
        </authorList>
    </citation>
    <scope>NUCLEOTIDE SEQUENCE [LARGE SCALE GENOMIC DNA]</scope>
    <source>
        <strain evidence="3 4">IMMIB RIV-2301</strain>
        <plasmid evidence="4">Plasmid unnamed</plasmid>
        <plasmid evidence="3">unnamed</plasmid>
    </source>
</reference>
<dbReference type="Proteomes" id="UP000028939">
    <property type="component" value="Chromosome"/>
</dbReference>
<dbReference type="KEGG" id="cuv:CUREI_11740"/>
<geneLocation type="plasmid" evidence="3">
    <name>unnamed</name>
</geneLocation>
<evidence type="ECO:0000256" key="1">
    <source>
        <dbReference type="SAM" id="Coils"/>
    </source>
</evidence>